<evidence type="ECO:0000313" key="2">
    <source>
        <dbReference type="EMBL" id="CAH1433754.1"/>
    </source>
</evidence>
<dbReference type="InterPro" id="IPR032466">
    <property type="entry name" value="Metal_Hydrolase"/>
</dbReference>
<dbReference type="EMBL" id="CAKMRJ010003334">
    <property type="protein sequence ID" value="CAH1433754.1"/>
    <property type="molecule type" value="Genomic_DNA"/>
</dbReference>
<dbReference type="Proteomes" id="UP001157418">
    <property type="component" value="Unassembled WGS sequence"/>
</dbReference>
<gene>
    <name evidence="2" type="ORF">LVIROSA_LOCUS20326</name>
</gene>
<dbReference type="PANTHER" id="PTHR43383">
    <property type="entry name" value="NODULIN 6"/>
    <property type="match status" value="1"/>
</dbReference>
<protein>
    <recommendedName>
        <fullName evidence="1">Amidohydrolase-related domain-containing protein</fullName>
    </recommendedName>
</protein>
<sequence>MDEKYAELRQAVEAAELVDAHAHNIITHASTIPFLSCFSEASGKALSFVPSTLNFKRSLRDIGKLYCTEFSLEAIKNCRSVSGIATLSNTCFEAAKISAVLIDDAIELENMIDTWQHKYIVPFVGRILRIERLAEQILDEGIKNGKSWTLDTFTDTFIGRLTSYPFRLLRSYDLDTWRIVNVVALKSIAAYRSGLDINPNVTKKEAEEALAQVLVDGNPVRITNKNFIDYIFVRSLELALRFDWPMQIHTGFGDKDLDLRQANPLHLRNLLEDPRFLDSRIVLLHASYPFSREASYLSSIYHQVYLHFGLAIPKLSVHGMISTMKRLLELAPIKKVMFSTDGCAFPETFYLGAKWAREVIFSVLRDACNEGDLSIPEALEAVTDIFSANSKKFYKLDVK</sequence>
<feature type="domain" description="Amidohydrolase-related" evidence="1">
    <location>
        <begin position="236"/>
        <end position="396"/>
    </location>
</feature>
<evidence type="ECO:0000313" key="3">
    <source>
        <dbReference type="Proteomes" id="UP001157418"/>
    </source>
</evidence>
<accession>A0AAU9N6N8</accession>
<comment type="caution">
    <text evidence="2">The sequence shown here is derived from an EMBL/GenBank/DDBJ whole genome shotgun (WGS) entry which is preliminary data.</text>
</comment>
<name>A0AAU9N6N8_9ASTR</name>
<organism evidence="2 3">
    <name type="scientific">Lactuca virosa</name>
    <dbReference type="NCBI Taxonomy" id="75947"/>
    <lineage>
        <taxon>Eukaryota</taxon>
        <taxon>Viridiplantae</taxon>
        <taxon>Streptophyta</taxon>
        <taxon>Embryophyta</taxon>
        <taxon>Tracheophyta</taxon>
        <taxon>Spermatophyta</taxon>
        <taxon>Magnoliopsida</taxon>
        <taxon>eudicotyledons</taxon>
        <taxon>Gunneridae</taxon>
        <taxon>Pentapetalae</taxon>
        <taxon>asterids</taxon>
        <taxon>campanulids</taxon>
        <taxon>Asterales</taxon>
        <taxon>Asteraceae</taxon>
        <taxon>Cichorioideae</taxon>
        <taxon>Cichorieae</taxon>
        <taxon>Lactucinae</taxon>
        <taxon>Lactuca</taxon>
    </lineage>
</organism>
<dbReference type="Pfam" id="PF04909">
    <property type="entry name" value="Amidohydro_2"/>
    <property type="match status" value="1"/>
</dbReference>
<proteinExistence type="predicted"/>
<dbReference type="GO" id="GO:0016787">
    <property type="term" value="F:hydrolase activity"/>
    <property type="evidence" value="ECO:0007669"/>
    <property type="project" value="InterPro"/>
</dbReference>
<dbReference type="PANTHER" id="PTHR43383:SF2">
    <property type="entry name" value="AMIDOHYDROLASE 2 FAMILY PROTEIN"/>
    <property type="match status" value="1"/>
</dbReference>
<evidence type="ECO:0000259" key="1">
    <source>
        <dbReference type="Pfam" id="PF04909"/>
    </source>
</evidence>
<dbReference type="Gene3D" id="3.20.20.140">
    <property type="entry name" value="Metal-dependent hydrolases"/>
    <property type="match status" value="1"/>
</dbReference>
<dbReference type="AlphaFoldDB" id="A0AAU9N6N8"/>
<dbReference type="SUPFAM" id="SSF51556">
    <property type="entry name" value="Metallo-dependent hydrolases"/>
    <property type="match status" value="1"/>
</dbReference>
<reference evidence="2 3" key="1">
    <citation type="submission" date="2022-01" db="EMBL/GenBank/DDBJ databases">
        <authorList>
            <person name="Xiong W."/>
            <person name="Schranz E."/>
        </authorList>
    </citation>
    <scope>NUCLEOTIDE SEQUENCE [LARGE SCALE GENOMIC DNA]</scope>
</reference>
<keyword evidence="3" id="KW-1185">Reference proteome</keyword>
<dbReference type="InterPro" id="IPR006680">
    <property type="entry name" value="Amidohydro-rel"/>
</dbReference>